<evidence type="ECO:0000256" key="1">
    <source>
        <dbReference type="SAM" id="Phobius"/>
    </source>
</evidence>
<keyword evidence="1" id="KW-0472">Membrane</keyword>
<keyword evidence="3" id="KW-1185">Reference proteome</keyword>
<feature type="transmembrane region" description="Helical" evidence="1">
    <location>
        <begin position="6"/>
        <end position="22"/>
    </location>
</feature>
<dbReference type="AlphaFoldDB" id="A0A814J9P5"/>
<keyword evidence="1" id="KW-1133">Transmembrane helix</keyword>
<reference evidence="2" key="1">
    <citation type="submission" date="2021-02" db="EMBL/GenBank/DDBJ databases">
        <authorList>
            <person name="Nowell W R."/>
        </authorList>
    </citation>
    <scope>NUCLEOTIDE SEQUENCE</scope>
    <source>
        <strain evidence="2">Ploen Becks lab</strain>
    </source>
</reference>
<protein>
    <submittedName>
        <fullName evidence="2">Uncharacterized protein</fullName>
    </submittedName>
</protein>
<comment type="caution">
    <text evidence="2">The sequence shown here is derived from an EMBL/GenBank/DDBJ whole genome shotgun (WGS) entry which is preliminary data.</text>
</comment>
<keyword evidence="1" id="KW-0812">Transmembrane</keyword>
<proteinExistence type="predicted"/>
<name>A0A814J9P5_9BILA</name>
<organism evidence="2 3">
    <name type="scientific">Brachionus calyciflorus</name>
    <dbReference type="NCBI Taxonomy" id="104777"/>
    <lineage>
        <taxon>Eukaryota</taxon>
        <taxon>Metazoa</taxon>
        <taxon>Spiralia</taxon>
        <taxon>Gnathifera</taxon>
        <taxon>Rotifera</taxon>
        <taxon>Eurotatoria</taxon>
        <taxon>Monogononta</taxon>
        <taxon>Pseudotrocha</taxon>
        <taxon>Ploima</taxon>
        <taxon>Brachionidae</taxon>
        <taxon>Brachionus</taxon>
    </lineage>
</organism>
<evidence type="ECO:0000313" key="2">
    <source>
        <dbReference type="EMBL" id="CAF1034513.1"/>
    </source>
</evidence>
<evidence type="ECO:0000313" key="3">
    <source>
        <dbReference type="Proteomes" id="UP000663879"/>
    </source>
</evidence>
<accession>A0A814J9P5</accession>
<feature type="transmembrane region" description="Helical" evidence="1">
    <location>
        <begin position="105"/>
        <end position="125"/>
    </location>
</feature>
<dbReference type="Proteomes" id="UP000663879">
    <property type="component" value="Unassembled WGS sequence"/>
</dbReference>
<dbReference type="EMBL" id="CAJNOC010004822">
    <property type="protein sequence ID" value="CAF1034513.1"/>
    <property type="molecule type" value="Genomic_DNA"/>
</dbReference>
<sequence length="190" mass="22339">MENLAFYGSFTAITLFLSWDLWTRNQKVKVLKHENHLCFIEIEALKQEIKQLKFEFEKSKFNKNLDATNINKRNIIFKAKNLHSTLKQLINNLNKIKPIDNSLKWLFFLNILNIYKILTAKSYAFNINANNILNGSSNIFMCILYNLNWISLFASFFIMNQNLSLNDVTDEKIAYLNEESIETSKLLNIE</sequence>
<feature type="transmembrane region" description="Helical" evidence="1">
    <location>
        <begin position="137"/>
        <end position="158"/>
    </location>
</feature>
<gene>
    <name evidence="2" type="ORF">OXX778_LOCUS18039</name>
</gene>